<keyword evidence="2" id="KW-0964">Secreted</keyword>
<feature type="region of interest" description="Disordered" evidence="6">
    <location>
        <begin position="215"/>
        <end position="268"/>
    </location>
</feature>
<sequence>MTRSAVAWPLTPSLLLLLCVIHTSSLFLPDSKELRELLIRYEQEAGLNPAGNRTRRAILWSDRDEILQLHNKLRGSVYPTASNMEHMIWDDELERSATQWAEVCQWDHGPQDLLMSIGQNLAVHWGSVIFVSFASFLQLVWATTNRVGCAVHTCPQMNVWGEIWENAVYLVCNYSPKGNWIGEAPYQHGRPCSQCPPSYGGGCRNNLCYKGETRSETEDMNEVEKPQVPLSPRTTSKPVPKLPKKPASKPFTPKPASPRTTSPKSQTHNIKCETKLRDKCKGVTCNRHKCPAFCLHEKGQVWGTGTYDAQSSICRAAIHAGVIGNGGGLVDVTRTDKSPFFVRSTKNGVESLSSVFYDYPFSLCVTELTADCYTTVAEICPFKRPYSHCPRFSCPANCKSQPSYWSPVIGNNIYADISSICKAAVHAGVIKADGGFVDVLPLERRRSYTGVLKNGVQSERYPRSPNLLYCICVYMTSAMVRIPDFGLLVGSWV</sequence>
<feature type="transmembrane region" description="Helical" evidence="7">
    <location>
        <begin position="6"/>
        <end position="28"/>
    </location>
</feature>
<dbReference type="Gene3D" id="3.40.33.10">
    <property type="entry name" value="CAP"/>
    <property type="match status" value="2"/>
</dbReference>
<dbReference type="PROSITE" id="PS01010">
    <property type="entry name" value="CRISP_2"/>
    <property type="match status" value="1"/>
</dbReference>
<dbReference type="Ensembl" id="ENSNFUT00015041703.1">
    <property type="protein sequence ID" value="ENSNFUP00015039942.1"/>
    <property type="gene ID" value="ENSNFUG00015019239.1"/>
</dbReference>
<feature type="compositionally biased region" description="Basic and acidic residues" evidence="6">
    <location>
        <begin position="215"/>
        <end position="225"/>
    </location>
</feature>
<evidence type="ECO:0000256" key="5">
    <source>
        <dbReference type="ARBA" id="ARBA00023157"/>
    </source>
</evidence>
<keyword evidence="7" id="KW-1133">Transmembrane helix</keyword>
<protein>
    <submittedName>
        <fullName evidence="9">Cysteine rich secretory protein LCCL domain containing 2</fullName>
    </submittedName>
</protein>
<reference evidence="9" key="1">
    <citation type="submission" date="2014-08" db="EMBL/GenBank/DDBJ databases">
        <authorList>
            <person name="Senf B."/>
            <person name="Petzold A."/>
            <person name="Downie B.R."/>
            <person name="Koch P."/>
            <person name="Platzer M."/>
        </authorList>
    </citation>
    <scope>NUCLEOTIDE SEQUENCE [LARGE SCALE GENOMIC DNA]</scope>
    <source>
        <strain evidence="9">GRZ</strain>
    </source>
</reference>
<dbReference type="GeneTree" id="ENSGT00940000157410"/>
<dbReference type="Proteomes" id="UP000694548">
    <property type="component" value="Chromosome sgr07"/>
</dbReference>
<dbReference type="Pfam" id="PF03815">
    <property type="entry name" value="LCCL"/>
    <property type="match status" value="2"/>
</dbReference>
<dbReference type="Gene3D" id="2.170.130.20">
    <property type="entry name" value="LCCL-like domain"/>
    <property type="match status" value="2"/>
</dbReference>
<dbReference type="AlphaFoldDB" id="A0A8C6P9N4"/>
<evidence type="ECO:0000256" key="4">
    <source>
        <dbReference type="ARBA" id="ARBA00022737"/>
    </source>
</evidence>
<evidence type="ECO:0000256" key="2">
    <source>
        <dbReference type="ARBA" id="ARBA00022525"/>
    </source>
</evidence>
<dbReference type="SUPFAM" id="SSF55797">
    <property type="entry name" value="PR-1-like"/>
    <property type="match status" value="1"/>
</dbReference>
<keyword evidence="3" id="KW-0732">Signal</keyword>
<evidence type="ECO:0000256" key="6">
    <source>
        <dbReference type="SAM" id="MobiDB-lite"/>
    </source>
</evidence>
<dbReference type="Pfam" id="PF00188">
    <property type="entry name" value="CAP"/>
    <property type="match status" value="1"/>
</dbReference>
<gene>
    <name evidence="9" type="primary">CRISPLD2</name>
</gene>
<keyword evidence="5" id="KW-1015">Disulfide bond</keyword>
<reference evidence="9" key="2">
    <citation type="submission" date="2025-08" db="UniProtKB">
        <authorList>
            <consortium name="Ensembl"/>
        </authorList>
    </citation>
    <scope>IDENTIFICATION</scope>
</reference>
<organism evidence="9 10">
    <name type="scientific">Nothobranchius furzeri</name>
    <name type="common">Turquoise killifish</name>
    <dbReference type="NCBI Taxonomy" id="105023"/>
    <lineage>
        <taxon>Eukaryota</taxon>
        <taxon>Metazoa</taxon>
        <taxon>Chordata</taxon>
        <taxon>Craniata</taxon>
        <taxon>Vertebrata</taxon>
        <taxon>Euteleostomi</taxon>
        <taxon>Actinopterygii</taxon>
        <taxon>Neopterygii</taxon>
        <taxon>Teleostei</taxon>
        <taxon>Neoteleostei</taxon>
        <taxon>Acanthomorphata</taxon>
        <taxon>Ovalentaria</taxon>
        <taxon>Atherinomorphae</taxon>
        <taxon>Cyprinodontiformes</taxon>
        <taxon>Nothobranchiidae</taxon>
        <taxon>Nothobranchius</taxon>
    </lineage>
</organism>
<dbReference type="SUPFAM" id="SSF69848">
    <property type="entry name" value="LCCL domain"/>
    <property type="match status" value="2"/>
</dbReference>
<dbReference type="SMART" id="SM00198">
    <property type="entry name" value="SCP"/>
    <property type="match status" value="1"/>
</dbReference>
<dbReference type="InterPro" id="IPR051957">
    <property type="entry name" value="CRISP-LCCL_domain"/>
</dbReference>
<evidence type="ECO:0000256" key="7">
    <source>
        <dbReference type="SAM" id="Phobius"/>
    </source>
</evidence>
<reference evidence="9" key="3">
    <citation type="submission" date="2025-09" db="UniProtKB">
        <authorList>
            <consortium name="Ensembl"/>
        </authorList>
    </citation>
    <scope>IDENTIFICATION</scope>
</reference>
<dbReference type="PANTHER" id="PTHR31331">
    <property type="entry name" value="LCCL DOMAIN PROTEIN (AFU_ORTHOLOGUE AFUA_5G08630)"/>
    <property type="match status" value="1"/>
</dbReference>
<dbReference type="PROSITE" id="PS50820">
    <property type="entry name" value="LCCL"/>
    <property type="match status" value="2"/>
</dbReference>
<keyword evidence="7" id="KW-0472">Membrane</keyword>
<name>A0A8C6P9N4_NOTFU</name>
<dbReference type="InterPro" id="IPR004043">
    <property type="entry name" value="LCCL"/>
</dbReference>
<evidence type="ECO:0000256" key="3">
    <source>
        <dbReference type="ARBA" id="ARBA00022729"/>
    </source>
</evidence>
<dbReference type="InterPro" id="IPR001283">
    <property type="entry name" value="CRISP-related"/>
</dbReference>
<dbReference type="InterPro" id="IPR018244">
    <property type="entry name" value="Allrgn_V5/Tpx1_CS"/>
</dbReference>
<comment type="subcellular location">
    <subcellularLocation>
        <location evidence="1">Secreted</location>
    </subcellularLocation>
</comment>
<feature type="compositionally biased region" description="Polar residues" evidence="6">
    <location>
        <begin position="258"/>
        <end position="268"/>
    </location>
</feature>
<evidence type="ECO:0000259" key="8">
    <source>
        <dbReference type="PROSITE" id="PS50820"/>
    </source>
</evidence>
<keyword evidence="4" id="KW-0677">Repeat</keyword>
<dbReference type="PRINTS" id="PR00837">
    <property type="entry name" value="V5TPXLIKE"/>
</dbReference>
<dbReference type="InterPro" id="IPR035940">
    <property type="entry name" value="CAP_sf"/>
</dbReference>
<feature type="domain" description="LCCL" evidence="8">
    <location>
        <begin position="266"/>
        <end position="361"/>
    </location>
</feature>
<evidence type="ECO:0000313" key="9">
    <source>
        <dbReference type="Ensembl" id="ENSNFUP00015039942.1"/>
    </source>
</evidence>
<dbReference type="GO" id="GO:0005576">
    <property type="term" value="C:extracellular region"/>
    <property type="evidence" value="ECO:0007669"/>
    <property type="project" value="UniProtKB-SubCell"/>
</dbReference>
<dbReference type="FunFam" id="2.170.130.20:FF:000001">
    <property type="entry name" value="Cysteine-rich secretory protein LCCL domain-containing 1"/>
    <property type="match status" value="2"/>
</dbReference>
<evidence type="ECO:0000313" key="10">
    <source>
        <dbReference type="Proteomes" id="UP000694548"/>
    </source>
</evidence>
<dbReference type="SMART" id="SM00603">
    <property type="entry name" value="LCCL"/>
    <property type="match status" value="2"/>
</dbReference>
<feature type="domain" description="LCCL" evidence="8">
    <location>
        <begin position="366"/>
        <end position="458"/>
    </location>
</feature>
<dbReference type="PANTHER" id="PTHR31331:SF1">
    <property type="entry name" value="CYSTEINE RICH SECRETORY PROTEIN LCCL DOMAIN CONTAINING 2"/>
    <property type="match status" value="1"/>
</dbReference>
<proteinExistence type="predicted"/>
<keyword evidence="10" id="KW-1185">Reference proteome</keyword>
<dbReference type="InterPro" id="IPR036609">
    <property type="entry name" value="LCCL_sf"/>
</dbReference>
<accession>A0A8C6P9N4</accession>
<evidence type="ECO:0000256" key="1">
    <source>
        <dbReference type="ARBA" id="ARBA00004613"/>
    </source>
</evidence>
<keyword evidence="7" id="KW-0812">Transmembrane</keyword>
<dbReference type="InterPro" id="IPR014044">
    <property type="entry name" value="CAP_dom"/>
</dbReference>